<keyword evidence="1" id="KW-1133">Transmembrane helix</keyword>
<reference evidence="2 3" key="1">
    <citation type="submission" date="2019-03" db="EMBL/GenBank/DDBJ databases">
        <title>Draft genome of Massilia hortus sp. nov., a novel bacterial species of the Oxalobacteraceae family.</title>
        <authorList>
            <person name="Peta V."/>
            <person name="Raths R."/>
            <person name="Bucking H."/>
        </authorList>
    </citation>
    <scope>NUCLEOTIDE SEQUENCE [LARGE SCALE GENOMIC DNA]</scope>
    <source>
        <strain evidence="2 3">ONC3</strain>
    </source>
</reference>
<evidence type="ECO:0000313" key="3">
    <source>
        <dbReference type="Proteomes" id="UP000297258"/>
    </source>
</evidence>
<sequence length="199" mass="20994">MNSFFAQSWWEIALRGVLAILFGILAAVVPGLTLLGLIALFAAFALLSGISAVAGAARYRRANDDWWLPLLLGLVSIGAGIVALVNPALTALALVLIMGANALVTGVLEIIAAVRLRKVIEGEWMMALSGIVSIVFGALVFLFPGAGALALVWLISLYAILSGILLLALSVKVQRLARRGQLPPGERRGIPDRRISPAH</sequence>
<dbReference type="OrthoDB" id="193343at2"/>
<comment type="caution">
    <text evidence="2">The sequence shown here is derived from an EMBL/GenBank/DDBJ whole genome shotgun (WGS) entry which is preliminary data.</text>
</comment>
<dbReference type="PANTHER" id="PTHR34989:SF1">
    <property type="entry name" value="PROTEIN HDED"/>
    <property type="match status" value="1"/>
</dbReference>
<dbReference type="Proteomes" id="UP000297258">
    <property type="component" value="Unassembled WGS sequence"/>
</dbReference>
<dbReference type="InterPro" id="IPR005325">
    <property type="entry name" value="DUF308_memb"/>
</dbReference>
<protein>
    <submittedName>
        <fullName evidence="2">HdeD family acid-resistance protein</fullName>
    </submittedName>
</protein>
<feature type="transmembrane region" description="Helical" evidence="1">
    <location>
        <begin position="124"/>
        <end position="143"/>
    </location>
</feature>
<proteinExistence type="predicted"/>
<dbReference type="GO" id="GO:0005886">
    <property type="term" value="C:plasma membrane"/>
    <property type="evidence" value="ECO:0007669"/>
    <property type="project" value="TreeGrafter"/>
</dbReference>
<feature type="transmembrane region" description="Helical" evidence="1">
    <location>
        <begin position="91"/>
        <end position="112"/>
    </location>
</feature>
<evidence type="ECO:0000256" key="1">
    <source>
        <dbReference type="SAM" id="Phobius"/>
    </source>
</evidence>
<feature type="transmembrane region" description="Helical" evidence="1">
    <location>
        <begin position="35"/>
        <end position="54"/>
    </location>
</feature>
<name>A0A4Y9T186_9BURK</name>
<dbReference type="Pfam" id="PF03729">
    <property type="entry name" value="DUF308"/>
    <property type="match status" value="1"/>
</dbReference>
<organism evidence="2 3">
    <name type="scientific">Massilia horti</name>
    <dbReference type="NCBI Taxonomy" id="2562153"/>
    <lineage>
        <taxon>Bacteria</taxon>
        <taxon>Pseudomonadati</taxon>
        <taxon>Pseudomonadota</taxon>
        <taxon>Betaproteobacteria</taxon>
        <taxon>Burkholderiales</taxon>
        <taxon>Oxalobacteraceae</taxon>
        <taxon>Telluria group</taxon>
        <taxon>Massilia</taxon>
    </lineage>
</organism>
<dbReference type="AlphaFoldDB" id="A0A4Y9T186"/>
<keyword evidence="1" id="KW-0472">Membrane</keyword>
<feature type="transmembrane region" description="Helical" evidence="1">
    <location>
        <begin position="12"/>
        <end position="29"/>
    </location>
</feature>
<keyword evidence="3" id="KW-1185">Reference proteome</keyword>
<feature type="transmembrane region" description="Helical" evidence="1">
    <location>
        <begin position="149"/>
        <end position="169"/>
    </location>
</feature>
<accession>A0A4Y9T186</accession>
<evidence type="ECO:0000313" key="2">
    <source>
        <dbReference type="EMBL" id="TFW32657.1"/>
    </source>
</evidence>
<feature type="transmembrane region" description="Helical" evidence="1">
    <location>
        <begin position="66"/>
        <end position="85"/>
    </location>
</feature>
<dbReference type="EMBL" id="SPUM01000051">
    <property type="protein sequence ID" value="TFW32657.1"/>
    <property type="molecule type" value="Genomic_DNA"/>
</dbReference>
<gene>
    <name evidence="2" type="ORF">E4O92_09275</name>
</gene>
<dbReference type="PANTHER" id="PTHR34989">
    <property type="entry name" value="PROTEIN HDED"/>
    <property type="match status" value="1"/>
</dbReference>
<dbReference type="RefSeq" id="WP_135189488.1">
    <property type="nucleotide sequence ID" value="NZ_SPUM01000051.1"/>
</dbReference>
<dbReference type="InterPro" id="IPR052712">
    <property type="entry name" value="Acid_resist_chaperone_HdeD"/>
</dbReference>
<keyword evidence="1" id="KW-0812">Transmembrane</keyword>